<name>T0FVG6_9LEPT</name>
<keyword evidence="2" id="KW-1185">Reference proteome</keyword>
<proteinExistence type="predicted"/>
<accession>T0FVG6</accession>
<dbReference type="EMBL" id="AOHD02000019">
    <property type="protein sequence ID" value="EQA81590.1"/>
    <property type="molecule type" value="Genomic_DNA"/>
</dbReference>
<dbReference type="AlphaFoldDB" id="T0FVG6"/>
<dbReference type="Proteomes" id="UP000015445">
    <property type="component" value="Unassembled WGS sequence"/>
</dbReference>
<evidence type="ECO:0000313" key="1">
    <source>
        <dbReference type="EMBL" id="EQA81590.1"/>
    </source>
</evidence>
<protein>
    <submittedName>
        <fullName evidence="1">Uncharacterized protein</fullName>
    </submittedName>
</protein>
<sequence>MLETHLQPLLTVIYEVVSSHEILRRATKEQYLNIKQEHTHFTTLNICVPKENFLKKFEKGLYFLS</sequence>
<comment type="caution">
    <text evidence="1">The sequence shown here is derived from an EMBL/GenBank/DDBJ whole genome shotgun (WGS) entry which is preliminary data.</text>
</comment>
<organism evidence="1 2">
    <name type="scientific">Leptospira alstonii serovar Pingchang str. 80-412</name>
    <dbReference type="NCBI Taxonomy" id="1218564"/>
    <lineage>
        <taxon>Bacteria</taxon>
        <taxon>Pseudomonadati</taxon>
        <taxon>Spirochaetota</taxon>
        <taxon>Spirochaetia</taxon>
        <taxon>Leptospirales</taxon>
        <taxon>Leptospiraceae</taxon>
        <taxon>Leptospira</taxon>
    </lineage>
</organism>
<reference evidence="1" key="1">
    <citation type="submission" date="2013-05" db="EMBL/GenBank/DDBJ databases">
        <authorList>
            <person name="Harkins D.M."/>
            <person name="Durkin A.S."/>
            <person name="Brinkac L.M."/>
            <person name="Haft D.H."/>
            <person name="Selengut J.D."/>
            <person name="Sanka R."/>
            <person name="DePew J."/>
            <person name="Purushe J."/>
            <person name="Galloway R.L."/>
            <person name="Vinetz J.M."/>
            <person name="Sutton G.G."/>
            <person name="Nierman W.C."/>
            <person name="Fouts D.E."/>
        </authorList>
    </citation>
    <scope>NUCLEOTIDE SEQUENCE [LARGE SCALE GENOMIC DNA]</scope>
    <source>
        <strain evidence="1">80-412</strain>
    </source>
</reference>
<gene>
    <name evidence="1" type="ORF">LEP1GSC193_4018</name>
</gene>
<evidence type="ECO:0000313" key="2">
    <source>
        <dbReference type="Proteomes" id="UP000015445"/>
    </source>
</evidence>
<feature type="non-terminal residue" evidence="1">
    <location>
        <position position="65"/>
    </location>
</feature>
<dbReference type="RefSeq" id="WP_021064425.1">
    <property type="nucleotide sequence ID" value="NZ_AOHD02000019.1"/>
</dbReference>